<dbReference type="Pfam" id="PF10823">
    <property type="entry name" value="DUF2568"/>
    <property type="match status" value="1"/>
</dbReference>
<proteinExistence type="predicted"/>
<dbReference type="EMBL" id="JBHSAO010000001">
    <property type="protein sequence ID" value="MFC4022424.1"/>
    <property type="molecule type" value="Genomic_DNA"/>
</dbReference>
<evidence type="ECO:0000313" key="2">
    <source>
        <dbReference type="Proteomes" id="UP001595772"/>
    </source>
</evidence>
<reference evidence="2" key="1">
    <citation type="journal article" date="2019" name="Int. J. Syst. Evol. Microbiol.">
        <title>The Global Catalogue of Microorganisms (GCM) 10K type strain sequencing project: providing services to taxonomists for standard genome sequencing and annotation.</title>
        <authorList>
            <consortium name="The Broad Institute Genomics Platform"/>
            <consortium name="The Broad Institute Genome Sequencing Center for Infectious Disease"/>
            <person name="Wu L."/>
            <person name="Ma J."/>
        </authorList>
    </citation>
    <scope>NUCLEOTIDE SEQUENCE [LARGE SCALE GENOMIC DNA]</scope>
    <source>
        <strain evidence="2">IBRC-M 10703</strain>
    </source>
</reference>
<sequence>MEIAALVAFSYWGFHVDRGISIKILFGLSTPFHRICLGIVLSS</sequence>
<protein>
    <submittedName>
        <fullName evidence="1">DUF2568 domain-containing protein</fullName>
    </submittedName>
</protein>
<organism evidence="1 2">
    <name type="scientific">Oceanobacillus longus</name>
    <dbReference type="NCBI Taxonomy" id="930120"/>
    <lineage>
        <taxon>Bacteria</taxon>
        <taxon>Bacillati</taxon>
        <taxon>Bacillota</taxon>
        <taxon>Bacilli</taxon>
        <taxon>Bacillales</taxon>
        <taxon>Bacillaceae</taxon>
        <taxon>Oceanobacillus</taxon>
    </lineage>
</organism>
<gene>
    <name evidence="1" type="ORF">ACFOUV_01170</name>
</gene>
<evidence type="ECO:0000313" key="1">
    <source>
        <dbReference type="EMBL" id="MFC4022424.1"/>
    </source>
</evidence>
<comment type="caution">
    <text evidence="1">The sequence shown here is derived from an EMBL/GenBank/DDBJ whole genome shotgun (WGS) entry which is preliminary data.</text>
</comment>
<accession>A0ABV8GW78</accession>
<dbReference type="RefSeq" id="WP_379494939.1">
    <property type="nucleotide sequence ID" value="NZ_JBHSAO010000001.1"/>
</dbReference>
<keyword evidence="2" id="KW-1185">Reference proteome</keyword>
<dbReference type="InterPro" id="IPR021214">
    <property type="entry name" value="DUF2568"/>
</dbReference>
<dbReference type="Proteomes" id="UP001595772">
    <property type="component" value="Unassembled WGS sequence"/>
</dbReference>
<name>A0ABV8GW78_9BACI</name>